<comment type="catalytic activity">
    <reaction evidence="5">
        <text>melleolide F + FADH2 + chloride + O2 = 6'-chloromelleolide F + FAD + 2 H2O + H(+)</text>
        <dbReference type="Rhea" id="RHEA:67160"/>
        <dbReference type="ChEBI" id="CHEBI:15377"/>
        <dbReference type="ChEBI" id="CHEBI:15378"/>
        <dbReference type="ChEBI" id="CHEBI:15379"/>
        <dbReference type="ChEBI" id="CHEBI:17996"/>
        <dbReference type="ChEBI" id="CHEBI:57692"/>
        <dbReference type="ChEBI" id="CHEBI:58307"/>
        <dbReference type="ChEBI" id="CHEBI:167712"/>
        <dbReference type="ChEBI" id="CHEBI:167713"/>
    </reaction>
    <physiologicalReaction direction="left-to-right" evidence="5">
        <dbReference type="Rhea" id="RHEA:67161"/>
    </physiologicalReaction>
</comment>
<evidence type="ECO:0000313" key="8">
    <source>
        <dbReference type="Proteomes" id="UP000623467"/>
    </source>
</evidence>
<keyword evidence="4" id="KW-0560">Oxidoreductase</keyword>
<keyword evidence="3" id="KW-0274">FAD</keyword>
<dbReference type="Proteomes" id="UP000623467">
    <property type="component" value="Unassembled WGS sequence"/>
</dbReference>
<dbReference type="Pfam" id="PF01494">
    <property type="entry name" value="FAD_binding_3"/>
    <property type="match status" value="1"/>
</dbReference>
<proteinExistence type="inferred from homology"/>
<dbReference type="GO" id="GO:0044550">
    <property type="term" value="P:secondary metabolite biosynthetic process"/>
    <property type="evidence" value="ECO:0007669"/>
    <property type="project" value="UniProtKB-ARBA"/>
</dbReference>
<dbReference type="EMBL" id="JACAZH010000017">
    <property type="protein sequence ID" value="KAF7348015.1"/>
    <property type="molecule type" value="Genomic_DNA"/>
</dbReference>
<evidence type="ECO:0000256" key="4">
    <source>
        <dbReference type="ARBA" id="ARBA00023002"/>
    </source>
</evidence>
<evidence type="ECO:0000256" key="1">
    <source>
        <dbReference type="ARBA" id="ARBA00005706"/>
    </source>
</evidence>
<dbReference type="InterPro" id="IPR002938">
    <property type="entry name" value="FAD-bd"/>
</dbReference>
<comment type="similarity">
    <text evidence="1">Belongs to the flavin-dependent halogenase family.</text>
</comment>
<evidence type="ECO:0000256" key="5">
    <source>
        <dbReference type="ARBA" id="ARBA00049364"/>
    </source>
</evidence>
<dbReference type="Gene3D" id="3.50.50.60">
    <property type="entry name" value="FAD/NAD(P)-binding domain"/>
    <property type="match status" value="1"/>
</dbReference>
<sequence length="531" mass="59280">MGGGPAGSYAASALQREGHEVALLESARFPRYHIGESLLPSMRNYLRFIGLEDEFAEYGFLTKPGVSFKLVHGIPDTWNDFTRLGPGYESWNVIRSEMDHLFLRHAEKQGVRAFQGTRVESIEFEDDPASSRPIAANWANKDGDTGRIAFDWLIDATGRAGIMSTKYLKNREMRESLRNVAVWGYWKGVKRYAAGTKKANSGWFEALTDETGWSWTIPLHDGTTSIGFVMHQTASNAKKSTKPTLTDHYLDQLQFVPGVRELIGEEGSMMSDSIKSAADYSYSATRYAGDHFRIIGDAANFVDPFFSSGVHIAITGGLSAALTICASIKGEASEATAQEWHDSKVGIAHTRFLFVVLGAYQQMHLQTYPILSDINAKNFDDAFKMFHPGSPIFLAKSRFINKDVHAAVIYGLADSSERLTDAKVQYMMDTLQNYFDPYVDEEHVMAVRRRYGTEVISLESPVLGREKIMSLVKDDNDGERVLKKVDATRVFTDEIEVTGMGRHPLLGYVANIEKGQLGLRKFVELLAGREM</sequence>
<organism evidence="7 8">
    <name type="scientific">Mycena sanguinolenta</name>
    <dbReference type="NCBI Taxonomy" id="230812"/>
    <lineage>
        <taxon>Eukaryota</taxon>
        <taxon>Fungi</taxon>
        <taxon>Dikarya</taxon>
        <taxon>Basidiomycota</taxon>
        <taxon>Agaricomycotina</taxon>
        <taxon>Agaricomycetes</taxon>
        <taxon>Agaricomycetidae</taxon>
        <taxon>Agaricales</taxon>
        <taxon>Marasmiineae</taxon>
        <taxon>Mycenaceae</taxon>
        <taxon>Mycena</taxon>
    </lineage>
</organism>
<protein>
    <submittedName>
        <fullName evidence="7">FAD/NAD(P)-binding domain-containing protein</fullName>
    </submittedName>
</protein>
<keyword evidence="8" id="KW-1185">Reference proteome</keyword>
<dbReference type="SUPFAM" id="SSF51905">
    <property type="entry name" value="FAD/NAD(P)-binding domain"/>
    <property type="match status" value="1"/>
</dbReference>
<dbReference type="OrthoDB" id="3340390at2759"/>
<dbReference type="GO" id="GO:0071949">
    <property type="term" value="F:FAD binding"/>
    <property type="evidence" value="ECO:0007669"/>
    <property type="project" value="InterPro"/>
</dbReference>
<dbReference type="PANTHER" id="PTHR43747:SF5">
    <property type="entry name" value="FAD-BINDING DOMAIN-CONTAINING PROTEIN"/>
    <property type="match status" value="1"/>
</dbReference>
<dbReference type="InterPro" id="IPR050816">
    <property type="entry name" value="Flavin-dep_Halogenase_NPB"/>
</dbReference>
<name>A0A8H6XTV1_9AGAR</name>
<reference evidence="7" key="1">
    <citation type="submission" date="2020-05" db="EMBL/GenBank/DDBJ databases">
        <title>Mycena genomes resolve the evolution of fungal bioluminescence.</title>
        <authorList>
            <person name="Tsai I.J."/>
        </authorList>
    </citation>
    <scope>NUCLEOTIDE SEQUENCE</scope>
    <source>
        <strain evidence="7">160909Yilan</strain>
    </source>
</reference>
<evidence type="ECO:0000256" key="2">
    <source>
        <dbReference type="ARBA" id="ARBA00022630"/>
    </source>
</evidence>
<comment type="caution">
    <text evidence="7">The sequence shown here is derived from an EMBL/GenBank/DDBJ whole genome shotgun (WGS) entry which is preliminary data.</text>
</comment>
<keyword evidence="2" id="KW-0285">Flavoprotein</keyword>
<dbReference type="AlphaFoldDB" id="A0A8H6XTV1"/>
<accession>A0A8H6XTV1</accession>
<dbReference type="GO" id="GO:0140907">
    <property type="term" value="F:flavin-dependent halogenase activity"/>
    <property type="evidence" value="ECO:0007669"/>
    <property type="project" value="UniProtKB-ARBA"/>
</dbReference>
<evidence type="ECO:0000313" key="7">
    <source>
        <dbReference type="EMBL" id="KAF7348015.1"/>
    </source>
</evidence>
<dbReference type="InterPro" id="IPR036188">
    <property type="entry name" value="FAD/NAD-bd_sf"/>
</dbReference>
<gene>
    <name evidence="7" type="ORF">MSAN_01753800</name>
</gene>
<evidence type="ECO:0000256" key="3">
    <source>
        <dbReference type="ARBA" id="ARBA00022827"/>
    </source>
</evidence>
<feature type="domain" description="FAD-binding" evidence="6">
    <location>
        <begin position="2"/>
        <end position="341"/>
    </location>
</feature>
<evidence type="ECO:0000259" key="6">
    <source>
        <dbReference type="Pfam" id="PF01494"/>
    </source>
</evidence>
<dbReference type="PANTHER" id="PTHR43747">
    <property type="entry name" value="FAD-BINDING PROTEIN"/>
    <property type="match status" value="1"/>
</dbReference>